<dbReference type="InterPro" id="IPR018720">
    <property type="entry name" value="DUF2249"/>
</dbReference>
<feature type="domain" description="DUF2249" evidence="1">
    <location>
        <begin position="11"/>
        <end position="76"/>
    </location>
</feature>
<reference evidence="2 3" key="1">
    <citation type="submission" date="2020-07" db="EMBL/GenBank/DDBJ databases">
        <title>Stappia sp., F7233, whole genome shotgun sequencing project.</title>
        <authorList>
            <person name="Jiang S."/>
            <person name="Liu Z.W."/>
            <person name="Du Z.J."/>
        </authorList>
    </citation>
    <scope>NUCLEOTIDE SEQUENCE [LARGE SCALE GENOMIC DNA]</scope>
    <source>
        <strain evidence="2 3">F7233</strain>
    </source>
</reference>
<evidence type="ECO:0000313" key="2">
    <source>
        <dbReference type="EMBL" id="MBA5775696.1"/>
    </source>
</evidence>
<dbReference type="AlphaFoldDB" id="A0A839A906"/>
<accession>A0A839A906</accession>
<dbReference type="Proteomes" id="UP000541109">
    <property type="component" value="Unassembled WGS sequence"/>
</dbReference>
<gene>
    <name evidence="2" type="ORF">H2509_00995</name>
</gene>
<keyword evidence="3" id="KW-1185">Reference proteome</keyword>
<name>A0A839A906_9HYPH</name>
<evidence type="ECO:0000313" key="3">
    <source>
        <dbReference type="Proteomes" id="UP000541109"/>
    </source>
</evidence>
<proteinExistence type="predicted"/>
<dbReference type="Pfam" id="PF10006">
    <property type="entry name" value="DUF2249"/>
    <property type="match status" value="1"/>
</dbReference>
<protein>
    <submittedName>
        <fullName evidence="2">DUF2249 domain-containing protein</fullName>
    </submittedName>
</protein>
<comment type="caution">
    <text evidence="2">The sequence shown here is derived from an EMBL/GenBank/DDBJ whole genome shotgun (WGS) entry which is preliminary data.</text>
</comment>
<evidence type="ECO:0000259" key="1">
    <source>
        <dbReference type="Pfam" id="PF10006"/>
    </source>
</evidence>
<organism evidence="2 3">
    <name type="scientific">Stappia albiluteola</name>
    <dbReference type="NCBI Taxonomy" id="2758565"/>
    <lineage>
        <taxon>Bacteria</taxon>
        <taxon>Pseudomonadati</taxon>
        <taxon>Pseudomonadota</taxon>
        <taxon>Alphaproteobacteria</taxon>
        <taxon>Hyphomicrobiales</taxon>
        <taxon>Stappiaceae</taxon>
        <taxon>Stappia</taxon>
    </lineage>
</organism>
<dbReference type="RefSeq" id="WP_182161395.1">
    <property type="nucleotide sequence ID" value="NZ_JACFXV010000029.1"/>
</dbReference>
<dbReference type="EMBL" id="JACFXV010000029">
    <property type="protein sequence ID" value="MBA5775696.1"/>
    <property type="molecule type" value="Genomic_DNA"/>
</dbReference>
<sequence length="104" mass="11351">MSASIAETPSIDLRPLPRPQRHVLVFRHFEALAPGEAFELVNDHDPLGLLHQFHELLSGQFTWDYRKQGPEEWRVVLGRTETAVAAPHVHDAGCGCGSSGGGGN</sequence>